<protein>
    <submittedName>
        <fullName evidence="1">Uncharacterized protein</fullName>
    </submittedName>
</protein>
<geneLocation type="plasmid" evidence="1 2">
    <name>Cy782202</name>
</geneLocation>
<reference evidence="2" key="1">
    <citation type="journal article" date="2011" name="MBio">
        <title>Novel metabolic attributes of the genus Cyanothece, comprising a group of unicellular nitrogen-fixing Cyanobacteria.</title>
        <authorList>
            <person name="Bandyopadhyay A."/>
            <person name="Elvitigala T."/>
            <person name="Welsh E."/>
            <person name="Stockel J."/>
            <person name="Liberton M."/>
            <person name="Min H."/>
            <person name="Sherman L.A."/>
            <person name="Pakrasi H.B."/>
        </authorList>
    </citation>
    <scope>NUCLEOTIDE SEQUENCE [LARGE SCALE GENOMIC DNA]</scope>
    <source>
        <strain evidence="2">PCC 7822</strain>
        <plasmid evidence="2">Cy782202</plasmid>
    </source>
</reference>
<dbReference type="KEGG" id="cyj:Cyan7822_6325"/>
<dbReference type="HOGENOM" id="CLU_2230843_0_0_3"/>
<evidence type="ECO:0000313" key="2">
    <source>
        <dbReference type="Proteomes" id="UP000008206"/>
    </source>
</evidence>
<dbReference type="Proteomes" id="UP000008206">
    <property type="component" value="Plasmid Cy782202"/>
</dbReference>
<keyword evidence="1" id="KW-0614">Plasmid</keyword>
<dbReference type="RefSeq" id="WP_013334868.1">
    <property type="nucleotide sequence ID" value="NC_014534.1"/>
</dbReference>
<keyword evidence="2" id="KW-1185">Reference proteome</keyword>
<dbReference type="EMBL" id="CP002200">
    <property type="protein sequence ID" value="ADN18120.1"/>
    <property type="molecule type" value="Genomic_DNA"/>
</dbReference>
<organism evidence="1 2">
    <name type="scientific">Gloeothece verrucosa (strain PCC 7822)</name>
    <name type="common">Cyanothece sp. (strain PCC 7822)</name>
    <dbReference type="NCBI Taxonomy" id="497965"/>
    <lineage>
        <taxon>Bacteria</taxon>
        <taxon>Bacillati</taxon>
        <taxon>Cyanobacteriota</taxon>
        <taxon>Cyanophyceae</taxon>
        <taxon>Oscillatoriophycideae</taxon>
        <taxon>Chroococcales</taxon>
        <taxon>Aphanothecaceae</taxon>
        <taxon>Gloeothece</taxon>
        <taxon>Gloeothece verrucosa</taxon>
    </lineage>
</organism>
<proteinExistence type="predicted"/>
<accession>E0UME0</accession>
<gene>
    <name evidence="1" type="ordered locus">Cyan7822_6325</name>
</gene>
<dbReference type="OrthoDB" id="486498at2"/>
<name>E0UME0_GLOV7</name>
<dbReference type="AlphaFoldDB" id="E0UME0"/>
<sequence length="100" mass="11613">MLTLSSSQIPFIQLSEGWYLNIITQRIATITAPHGEIKTTYFGFEDKEKAEQFKQSIMNKKLCFSAKVRHSERLTLFNWEVKVWGCSQNLLDNLVKRCLA</sequence>
<evidence type="ECO:0000313" key="1">
    <source>
        <dbReference type="EMBL" id="ADN18120.1"/>
    </source>
</evidence>